<feature type="compositionally biased region" description="Polar residues" evidence="1">
    <location>
        <begin position="100"/>
        <end position="111"/>
    </location>
</feature>
<organism evidence="2 3">
    <name type="scientific">Ranatra chinensis</name>
    <dbReference type="NCBI Taxonomy" id="642074"/>
    <lineage>
        <taxon>Eukaryota</taxon>
        <taxon>Metazoa</taxon>
        <taxon>Ecdysozoa</taxon>
        <taxon>Arthropoda</taxon>
        <taxon>Hexapoda</taxon>
        <taxon>Insecta</taxon>
        <taxon>Pterygota</taxon>
        <taxon>Neoptera</taxon>
        <taxon>Paraneoptera</taxon>
        <taxon>Hemiptera</taxon>
        <taxon>Heteroptera</taxon>
        <taxon>Panheteroptera</taxon>
        <taxon>Nepomorpha</taxon>
        <taxon>Nepidae</taxon>
        <taxon>Ranatrinae</taxon>
        <taxon>Ranatra</taxon>
    </lineage>
</organism>
<feature type="region of interest" description="Disordered" evidence="1">
    <location>
        <begin position="1"/>
        <end position="175"/>
    </location>
</feature>
<keyword evidence="3" id="KW-1185">Reference proteome</keyword>
<feature type="compositionally biased region" description="Low complexity" evidence="1">
    <location>
        <begin position="521"/>
        <end position="530"/>
    </location>
</feature>
<feature type="compositionally biased region" description="Polar residues" evidence="1">
    <location>
        <begin position="638"/>
        <end position="656"/>
    </location>
</feature>
<proteinExistence type="predicted"/>
<evidence type="ECO:0000313" key="2">
    <source>
        <dbReference type="EMBL" id="KAL1115772.1"/>
    </source>
</evidence>
<dbReference type="Proteomes" id="UP001558652">
    <property type="component" value="Unassembled WGS sequence"/>
</dbReference>
<feature type="region of interest" description="Disordered" evidence="1">
    <location>
        <begin position="376"/>
        <end position="428"/>
    </location>
</feature>
<feature type="compositionally biased region" description="Basic and acidic residues" evidence="1">
    <location>
        <begin position="48"/>
        <end position="70"/>
    </location>
</feature>
<accession>A0ABD0XWX2</accession>
<feature type="compositionally biased region" description="Basic and acidic residues" evidence="1">
    <location>
        <begin position="14"/>
        <end position="39"/>
    </location>
</feature>
<protein>
    <submittedName>
        <fullName evidence="2">Uncharacterized protein</fullName>
    </submittedName>
</protein>
<feature type="region of interest" description="Disordered" evidence="1">
    <location>
        <begin position="222"/>
        <end position="344"/>
    </location>
</feature>
<feature type="compositionally biased region" description="Basic and acidic residues" evidence="1">
    <location>
        <begin position="256"/>
        <end position="272"/>
    </location>
</feature>
<feature type="compositionally biased region" description="Polar residues" evidence="1">
    <location>
        <begin position="223"/>
        <end position="238"/>
    </location>
</feature>
<feature type="compositionally biased region" description="Basic and acidic residues" evidence="1">
    <location>
        <begin position="140"/>
        <end position="165"/>
    </location>
</feature>
<gene>
    <name evidence="2" type="ORF">AAG570_006062</name>
</gene>
<feature type="region of interest" description="Disordered" evidence="1">
    <location>
        <begin position="515"/>
        <end position="664"/>
    </location>
</feature>
<feature type="compositionally biased region" description="Basic and acidic residues" evidence="1">
    <location>
        <begin position="704"/>
        <end position="714"/>
    </location>
</feature>
<feature type="compositionally biased region" description="Polar residues" evidence="1">
    <location>
        <begin position="376"/>
        <end position="390"/>
    </location>
</feature>
<comment type="caution">
    <text evidence="2">The sequence shown here is derived from an EMBL/GenBank/DDBJ whole genome shotgun (WGS) entry which is preliminary data.</text>
</comment>
<sequence>MEPSTSAGSGARVKGADLDSDSRTKGSSREFKGSADHNRAFRATRQGKAREDARNSPSKEADGKEKEAQKKPYQPRFKIVAGRIVPVDIVNEEGTPVPQPSSSRMDGSTSAAPHPNKLDSQPARQHRNGRAPPKNGKNVPARDKKVEETQCRNKDVQDQLKRTGESKSPSHMQRDVMNKETQWAFKLVVQEWLIKVAIVEPDLGTITHPNPIVEPRGMARIMRSQTSKSVQECNQPASQHRDGKLPLKNKNNVTFKDSKVEENRSQNKDFKERVKRIKERKTPSNTKEGTPEPQPSSSRMDGSTSAAPHPNKLGPKLDSQPARQHRNGRAPPKNGKNVPARDRKVKEAYWRNMYIQDWMKRIEEAHMQETTLKTSSIMDSSTSVTPQPVKSGTKLLHRPAAQRRNEELGPENNQNFTFEGSKGDKIRRRKKELPEGLKLIEEGSLPSYKQKVSGCGQLAPDIREVTKPKASVANRRLILRTTDAKKIEERNKETAQRMKQIEERKKMTGHFLNKETTLKTSSSRMDSSTSVAPQPVKSGTKLLHRPAAQRRNEELGPENNQNFTFEGSKGDKIRRRKKKLPEGLKLIEEGSLPSYKQTHDGATKAGGTDLKEEVSNVPEPEVLARSCGGGSTAHVEYSSVNAETVSGSGQQASDRPSISRAAEVKKIKERNKVTGEMLKQIYERKMMAGDIQNENHGGTRKRKDVPSKEKVSHDEESEAVAGSCGGGSIVEKSISSVNVEGRTSSKRSNARVDGPNLRSPPVSEDWEEKEVPYSDGDNRRHCTLDQINVKDNNVDEKFRTLPETQHHSTLESEMLIKPPKGIYRSYTRWRQTLYLADSEVAQHSLEKGHVINLVFPRLHELD</sequence>
<feature type="compositionally biased region" description="Basic and acidic residues" evidence="1">
    <location>
        <begin position="769"/>
        <end position="778"/>
    </location>
</feature>
<feature type="compositionally biased region" description="Polar residues" evidence="1">
    <location>
        <begin position="295"/>
        <end position="306"/>
    </location>
</feature>
<evidence type="ECO:0000256" key="1">
    <source>
        <dbReference type="SAM" id="MobiDB-lite"/>
    </source>
</evidence>
<dbReference type="EMBL" id="JBFDAA010000019">
    <property type="protein sequence ID" value="KAL1115772.1"/>
    <property type="molecule type" value="Genomic_DNA"/>
</dbReference>
<name>A0ABD0XWX2_9HEMI</name>
<feature type="compositionally biased region" description="Polar residues" evidence="1">
    <location>
        <begin position="733"/>
        <end position="742"/>
    </location>
</feature>
<evidence type="ECO:0000313" key="3">
    <source>
        <dbReference type="Proteomes" id="UP001558652"/>
    </source>
</evidence>
<feature type="region of interest" description="Disordered" evidence="1">
    <location>
        <begin position="689"/>
        <end position="778"/>
    </location>
</feature>
<reference evidence="2 3" key="1">
    <citation type="submission" date="2024-07" db="EMBL/GenBank/DDBJ databases">
        <title>Chromosome-level genome assembly of the water stick insect Ranatra chinensis (Heteroptera: Nepidae).</title>
        <authorList>
            <person name="Liu X."/>
        </authorList>
    </citation>
    <scope>NUCLEOTIDE SEQUENCE [LARGE SCALE GENOMIC DNA]</scope>
    <source>
        <strain evidence="2">Cailab_2021Rc</strain>
        <tissue evidence="2">Muscle</tissue>
    </source>
</reference>
<dbReference type="AlphaFoldDB" id="A0ABD0XWX2"/>